<proteinExistence type="predicted"/>
<gene>
    <name evidence="2" type="ORF">CK203_093222</name>
</gene>
<name>A0A438CMN7_VITVI</name>
<dbReference type="Proteomes" id="UP000288805">
    <property type="component" value="Unassembled WGS sequence"/>
</dbReference>
<dbReference type="InterPro" id="IPR005162">
    <property type="entry name" value="Retrotrans_gag_dom"/>
</dbReference>
<dbReference type="Pfam" id="PF03732">
    <property type="entry name" value="Retrotrans_gag"/>
    <property type="match status" value="1"/>
</dbReference>
<dbReference type="PANTHER" id="PTHR33223:SF10">
    <property type="entry name" value="AMINOTRANSFERASE-LIKE PLANT MOBILE DOMAIN-CONTAINING PROTEIN"/>
    <property type="match status" value="1"/>
</dbReference>
<accession>A0A438CMN7</accession>
<protein>
    <recommendedName>
        <fullName evidence="1">Retrotransposon gag domain-containing protein</fullName>
    </recommendedName>
</protein>
<dbReference type="PANTHER" id="PTHR33223">
    <property type="entry name" value="CCHC-TYPE DOMAIN-CONTAINING PROTEIN"/>
    <property type="match status" value="1"/>
</dbReference>
<sequence>MATTWAPRPDPMMQNVHPHRDPVVTPIMRNVHSHPAEQPTGRNIPNGPPIGSIGKRLDDMLSTPFCSHIINYEPPRGFLVPKFSTYDGTNDPFDHIMHYRQLMTLDIGNDALLWKVFPASLQGQALSWFHRLPPNSVGNFRDLSEAFVGQYLEFVKRFGQAVLQIEACSMDAVLQIFKRSICPGTPFFESLAKKPPTTMDDLFRRANKYSMLEDDVRAATQQVLVAGRPSRGNLERNTKPPDRPK</sequence>
<evidence type="ECO:0000259" key="1">
    <source>
        <dbReference type="Pfam" id="PF03732"/>
    </source>
</evidence>
<evidence type="ECO:0000313" key="3">
    <source>
        <dbReference type="Proteomes" id="UP000288805"/>
    </source>
</evidence>
<reference evidence="2 3" key="1">
    <citation type="journal article" date="2018" name="PLoS Genet.">
        <title>Population sequencing reveals clonal diversity and ancestral inbreeding in the grapevine cultivar Chardonnay.</title>
        <authorList>
            <person name="Roach M.J."/>
            <person name="Johnson D.L."/>
            <person name="Bohlmann J."/>
            <person name="van Vuuren H.J."/>
            <person name="Jones S.J."/>
            <person name="Pretorius I.S."/>
            <person name="Schmidt S.A."/>
            <person name="Borneman A.R."/>
        </authorList>
    </citation>
    <scope>NUCLEOTIDE SEQUENCE [LARGE SCALE GENOMIC DNA]</scope>
    <source>
        <strain evidence="3">cv. Chardonnay</strain>
        <tissue evidence="2">Leaf</tissue>
    </source>
</reference>
<feature type="domain" description="Retrotransposon gag" evidence="1">
    <location>
        <begin position="115"/>
        <end position="154"/>
    </location>
</feature>
<dbReference type="EMBL" id="QGNW01002173">
    <property type="protein sequence ID" value="RVW24438.1"/>
    <property type="molecule type" value="Genomic_DNA"/>
</dbReference>
<organism evidence="2 3">
    <name type="scientific">Vitis vinifera</name>
    <name type="common">Grape</name>
    <dbReference type="NCBI Taxonomy" id="29760"/>
    <lineage>
        <taxon>Eukaryota</taxon>
        <taxon>Viridiplantae</taxon>
        <taxon>Streptophyta</taxon>
        <taxon>Embryophyta</taxon>
        <taxon>Tracheophyta</taxon>
        <taxon>Spermatophyta</taxon>
        <taxon>Magnoliopsida</taxon>
        <taxon>eudicotyledons</taxon>
        <taxon>Gunneridae</taxon>
        <taxon>Pentapetalae</taxon>
        <taxon>rosids</taxon>
        <taxon>Vitales</taxon>
        <taxon>Vitaceae</taxon>
        <taxon>Viteae</taxon>
        <taxon>Vitis</taxon>
    </lineage>
</organism>
<dbReference type="AlphaFoldDB" id="A0A438CMN7"/>
<evidence type="ECO:0000313" key="2">
    <source>
        <dbReference type="EMBL" id="RVW24438.1"/>
    </source>
</evidence>
<comment type="caution">
    <text evidence="2">The sequence shown here is derived from an EMBL/GenBank/DDBJ whole genome shotgun (WGS) entry which is preliminary data.</text>
</comment>